<protein>
    <submittedName>
        <fullName evidence="1">Uncharacterized protein</fullName>
    </submittedName>
</protein>
<gene>
    <name evidence="1" type="ORF">EVA_10572</name>
</gene>
<name>J9GN59_9ZZZZ</name>
<evidence type="ECO:0000313" key="1">
    <source>
        <dbReference type="EMBL" id="EJX01315.1"/>
    </source>
</evidence>
<dbReference type="EMBL" id="AMCI01002998">
    <property type="protein sequence ID" value="EJX01315.1"/>
    <property type="molecule type" value="Genomic_DNA"/>
</dbReference>
<proteinExistence type="predicted"/>
<dbReference type="AlphaFoldDB" id="J9GN59"/>
<comment type="caution">
    <text evidence="1">The sequence shown here is derived from an EMBL/GenBank/DDBJ whole genome shotgun (WGS) entry which is preliminary data.</text>
</comment>
<sequence>MKMKRFFNWMLSVSLLVVMSVNVQAQNRERQRLTREELAKVQAKHIAVDLDLGDAVSKRFVETYLKCQQEVWALRLQSGKDRKKPTVAASEEEIKQELQRRFSHARKLLDIREKYYNEYSQFLTQKQIKQLYQQEKKMMNRLAARKKNNKQR</sequence>
<reference evidence="1" key="1">
    <citation type="journal article" date="2012" name="PLoS ONE">
        <title>Gene sets for utilization of primary and secondary nutrition supplies in the distal gut of endangered iberian lynx.</title>
        <authorList>
            <person name="Alcaide M."/>
            <person name="Messina E."/>
            <person name="Richter M."/>
            <person name="Bargiela R."/>
            <person name="Peplies J."/>
            <person name="Huws S.A."/>
            <person name="Newbold C.J."/>
            <person name="Golyshin P.N."/>
            <person name="Simon M.A."/>
            <person name="Lopez G."/>
            <person name="Yakimov M.M."/>
            <person name="Ferrer M."/>
        </authorList>
    </citation>
    <scope>NUCLEOTIDE SEQUENCE</scope>
</reference>
<organism evidence="1">
    <name type="scientific">gut metagenome</name>
    <dbReference type="NCBI Taxonomy" id="749906"/>
    <lineage>
        <taxon>unclassified sequences</taxon>
        <taxon>metagenomes</taxon>
        <taxon>organismal metagenomes</taxon>
    </lineage>
</organism>
<accession>J9GN59</accession>